<evidence type="ECO:0000256" key="1">
    <source>
        <dbReference type="ARBA" id="ARBA00023186"/>
    </source>
</evidence>
<comment type="similarity">
    <text evidence="2">Belongs to the UreD family.</text>
</comment>
<sequence>MRARARVVAERGPGGATRLSVLRSESPLLLRRTGPPGGDGRAAEVHLVGGAAGPLGGDDLRLSVEVGPGARLCLRTAAAALALPGASGAASGMAVEVTVAAGGHLDWLPEPLIAGRGCRHRATARVRLAAGASLCWREELICGRHGEQPGDASTRLTVSYDDLPLYDQELAVGPDAPGWAGPAVLAGARATGSLLRVDPAWLTGAPPPEHHGPEAVTMPLAGPAVVTTAVGADAARLRRRLDAQCPYSGGVKHSATLA</sequence>
<protein>
    <recommendedName>
        <fullName evidence="2">Urease accessory protein UreD</fullName>
    </recommendedName>
</protein>
<dbReference type="EMBL" id="CP070499">
    <property type="protein sequence ID" value="QSB13309.1"/>
    <property type="molecule type" value="Genomic_DNA"/>
</dbReference>
<name>A0A895YD62_9ACTN</name>
<keyword evidence="4" id="KW-1185">Reference proteome</keyword>
<evidence type="ECO:0000256" key="2">
    <source>
        <dbReference type="HAMAP-Rule" id="MF_01384"/>
    </source>
</evidence>
<dbReference type="RefSeq" id="WP_239675389.1">
    <property type="nucleotide sequence ID" value="NZ_CP070499.1"/>
</dbReference>
<comment type="subunit">
    <text evidence="2">UreD, UreF and UreG form a complex that acts as a GTP-hydrolysis-dependent molecular chaperone, activating the urease apoprotein by helping to assemble the nickel containing metallocenter of UreC. The UreE protein probably delivers the nickel.</text>
</comment>
<keyword evidence="2" id="KW-0996">Nickel insertion</keyword>
<dbReference type="Pfam" id="PF01774">
    <property type="entry name" value="UreD"/>
    <property type="match status" value="1"/>
</dbReference>
<comment type="function">
    <text evidence="2">Required for maturation of urease via the functional incorporation of the urease nickel metallocenter.</text>
</comment>
<dbReference type="AlphaFoldDB" id="A0A895YD62"/>
<comment type="subcellular location">
    <subcellularLocation>
        <location evidence="2">Cytoplasm</location>
    </subcellularLocation>
</comment>
<dbReference type="GO" id="GO:0005737">
    <property type="term" value="C:cytoplasm"/>
    <property type="evidence" value="ECO:0007669"/>
    <property type="project" value="UniProtKB-SubCell"/>
</dbReference>
<dbReference type="GO" id="GO:0016151">
    <property type="term" value="F:nickel cation binding"/>
    <property type="evidence" value="ECO:0007669"/>
    <property type="project" value="UniProtKB-UniRule"/>
</dbReference>
<accession>A0A895YD62</accession>
<keyword evidence="1 2" id="KW-0143">Chaperone</keyword>
<dbReference type="InterPro" id="IPR002669">
    <property type="entry name" value="UreD"/>
</dbReference>
<evidence type="ECO:0000313" key="3">
    <source>
        <dbReference type="EMBL" id="QSB13309.1"/>
    </source>
</evidence>
<dbReference type="HAMAP" id="MF_01384">
    <property type="entry name" value="UreD"/>
    <property type="match status" value="1"/>
</dbReference>
<organism evidence="3 4">
    <name type="scientific">Natronosporangium hydrolyticum</name>
    <dbReference type="NCBI Taxonomy" id="2811111"/>
    <lineage>
        <taxon>Bacteria</taxon>
        <taxon>Bacillati</taxon>
        <taxon>Actinomycetota</taxon>
        <taxon>Actinomycetes</taxon>
        <taxon>Micromonosporales</taxon>
        <taxon>Micromonosporaceae</taxon>
        <taxon>Natronosporangium</taxon>
    </lineage>
</organism>
<proteinExistence type="inferred from homology"/>
<gene>
    <name evidence="2" type="primary">ureD</name>
    <name evidence="3" type="ORF">JQS43_16965</name>
</gene>
<reference evidence="3" key="1">
    <citation type="submission" date="2021-02" db="EMBL/GenBank/DDBJ databases">
        <title>Natrosporangium hydrolyticum gen. nov., sp. nov, a haloalkaliphilic actinobacterium from a soda solonchak soil.</title>
        <authorList>
            <person name="Sorokin D.Y."/>
            <person name="Khijniak T.V."/>
            <person name="Zakharycheva A.P."/>
            <person name="Boueva O.V."/>
            <person name="Ariskina E.V."/>
            <person name="Hahnke R.L."/>
            <person name="Bunk B."/>
            <person name="Sproer C."/>
            <person name="Schumann P."/>
            <person name="Evtushenko L.I."/>
            <person name="Kublanov I.V."/>
        </authorList>
    </citation>
    <scope>NUCLEOTIDE SEQUENCE</scope>
    <source>
        <strain evidence="3">DSM 106523</strain>
    </source>
</reference>
<keyword evidence="2" id="KW-0963">Cytoplasm</keyword>
<dbReference type="KEGG" id="nhy:JQS43_16965"/>
<evidence type="ECO:0000313" key="4">
    <source>
        <dbReference type="Proteomes" id="UP000662857"/>
    </source>
</evidence>
<dbReference type="Proteomes" id="UP000662857">
    <property type="component" value="Chromosome"/>
</dbReference>